<name>A0ABS5Y7A3_9CYAN</name>
<dbReference type="RefSeq" id="WP_215619593.1">
    <property type="nucleotide sequence ID" value="NZ_JADOER010000016.1"/>
</dbReference>
<keyword evidence="3" id="KW-1185">Reference proteome</keyword>
<accession>A0ABS5Y7A3</accession>
<keyword evidence="1" id="KW-0732">Signal</keyword>
<dbReference type="InterPro" id="IPR022222">
    <property type="entry name" value="DUF3747"/>
</dbReference>
<sequence length="234" mass="25137">MQPLRLAITAAAALTFFGVMPRANAQDFGNVEVDQENFVLVAAPGGGLLGRPQFMIIEQKTNAQQCWGESESIDQVPFIDGSEAADESINELAASTVQIEPLLLNFNFSGICGRSTDSNGYSIRTGDGDAGSSFNLEIKEQDGEYMLIGRPSSFPANPYRGSSPIYLGRTFGQANNGFTKIFLNSGWRLTRRSLDGRTLGHVYLTHDAPLGNLIAPNGGPTVKNPQVLANPPLD</sequence>
<dbReference type="Proteomes" id="UP001196661">
    <property type="component" value="Unassembled WGS sequence"/>
</dbReference>
<protein>
    <submittedName>
        <fullName evidence="2">DUF3747 domain-containing protein</fullName>
    </submittedName>
</protein>
<evidence type="ECO:0000313" key="3">
    <source>
        <dbReference type="Proteomes" id="UP001196661"/>
    </source>
</evidence>
<dbReference type="Pfam" id="PF12565">
    <property type="entry name" value="DUF3747"/>
    <property type="match status" value="2"/>
</dbReference>
<feature type="chain" id="PRO_5045248456" evidence="1">
    <location>
        <begin position="26"/>
        <end position="234"/>
    </location>
</feature>
<reference evidence="2 3" key="1">
    <citation type="journal article" date="2021" name="Mar. Drugs">
        <title>Genome Reduction and Secondary Metabolism of the Marine Sponge-Associated Cyanobacterium Leptothoe.</title>
        <authorList>
            <person name="Konstantinou D."/>
            <person name="Popin R.V."/>
            <person name="Fewer D.P."/>
            <person name="Sivonen K."/>
            <person name="Gkelis S."/>
        </authorList>
    </citation>
    <scope>NUCLEOTIDE SEQUENCE [LARGE SCALE GENOMIC DNA]</scope>
    <source>
        <strain evidence="2 3">TAU-MAC 1615</strain>
    </source>
</reference>
<feature type="signal peptide" evidence="1">
    <location>
        <begin position="1"/>
        <end position="25"/>
    </location>
</feature>
<gene>
    <name evidence="2" type="ORF">IXB28_15945</name>
</gene>
<dbReference type="EMBL" id="JADOER010000016">
    <property type="protein sequence ID" value="MBT9313703.1"/>
    <property type="molecule type" value="Genomic_DNA"/>
</dbReference>
<comment type="caution">
    <text evidence="2">The sequence shown here is derived from an EMBL/GenBank/DDBJ whole genome shotgun (WGS) entry which is preliminary data.</text>
</comment>
<evidence type="ECO:0000256" key="1">
    <source>
        <dbReference type="SAM" id="SignalP"/>
    </source>
</evidence>
<evidence type="ECO:0000313" key="2">
    <source>
        <dbReference type="EMBL" id="MBT9313703.1"/>
    </source>
</evidence>
<proteinExistence type="predicted"/>
<organism evidence="2 3">
    <name type="scientific">Leptothoe kymatousa TAU-MAC 1615</name>
    <dbReference type="NCBI Taxonomy" id="2364775"/>
    <lineage>
        <taxon>Bacteria</taxon>
        <taxon>Bacillati</taxon>
        <taxon>Cyanobacteriota</taxon>
        <taxon>Cyanophyceae</taxon>
        <taxon>Nodosilineales</taxon>
        <taxon>Cymatolegaceae</taxon>
        <taxon>Leptothoe</taxon>
        <taxon>Leptothoe kymatousa</taxon>
    </lineage>
</organism>